<dbReference type="InterPro" id="IPR006626">
    <property type="entry name" value="PbH1"/>
</dbReference>
<feature type="transmembrane region" description="Helical" evidence="1">
    <location>
        <begin position="6"/>
        <end position="28"/>
    </location>
</feature>
<accession>A0A1F7RI51</accession>
<dbReference type="SUPFAM" id="SSF51126">
    <property type="entry name" value="Pectin lyase-like"/>
    <property type="match status" value="1"/>
</dbReference>
<dbReference type="InterPro" id="IPR059226">
    <property type="entry name" value="Choice_anch_Q_dom"/>
</dbReference>
<comment type="caution">
    <text evidence="3">The sequence shown here is derived from an EMBL/GenBank/DDBJ whole genome shotgun (WGS) entry which is preliminary data.</text>
</comment>
<dbReference type="SMART" id="SM00710">
    <property type="entry name" value="PbH1"/>
    <property type="match status" value="6"/>
</dbReference>
<evidence type="ECO:0000313" key="3">
    <source>
        <dbReference type="EMBL" id="OGL41256.1"/>
    </source>
</evidence>
<protein>
    <recommendedName>
        <fullName evidence="2">Right handed beta helix domain-containing protein</fullName>
    </recommendedName>
</protein>
<dbReference type="InterPro" id="IPR011050">
    <property type="entry name" value="Pectin_lyase_fold/virulence"/>
</dbReference>
<keyword evidence="1" id="KW-0472">Membrane</keyword>
<evidence type="ECO:0000256" key="1">
    <source>
        <dbReference type="SAM" id="Phobius"/>
    </source>
</evidence>
<dbReference type="InterPro" id="IPR039448">
    <property type="entry name" value="Beta_helix"/>
</dbReference>
<dbReference type="Gene3D" id="2.160.20.10">
    <property type="entry name" value="Single-stranded right-handed beta-helix, Pectin lyase-like"/>
    <property type="match status" value="1"/>
</dbReference>
<dbReference type="Pfam" id="PF13229">
    <property type="entry name" value="Beta_helix"/>
    <property type="match status" value="1"/>
</dbReference>
<dbReference type="InterPro" id="IPR012334">
    <property type="entry name" value="Pectin_lyas_fold"/>
</dbReference>
<feature type="domain" description="Right handed beta helix" evidence="2">
    <location>
        <begin position="125"/>
        <end position="276"/>
    </location>
</feature>
<name>A0A1F7RI51_9BACT</name>
<keyword evidence="1" id="KW-0812">Transmembrane</keyword>
<organism evidence="3 4">
    <name type="scientific">Candidatus Schekmanbacteria bacterium RBG_13_48_7</name>
    <dbReference type="NCBI Taxonomy" id="1817878"/>
    <lineage>
        <taxon>Bacteria</taxon>
        <taxon>Candidatus Schekmaniibacteriota</taxon>
    </lineage>
</organism>
<dbReference type="Proteomes" id="UP000179266">
    <property type="component" value="Unassembled WGS sequence"/>
</dbReference>
<evidence type="ECO:0000313" key="4">
    <source>
        <dbReference type="Proteomes" id="UP000179266"/>
    </source>
</evidence>
<sequence length="405" mass="44689">MLCEWVLYVIMITVVLFLVMTSVCYALIVVPDDSSTVQAALNNALSGETVYVKSGVYNEFLTMYISKEYRLVGEDRNTTIIDGNFTGIPLQISTNHNVTVENLIIQNSSADGILATVSDFKRLNICNCEITNNNNHGINLYDITGYYIIQNCEITHNISKGIYSLEWSFGEIRDSYIAYNDGAIVLDNYNGAEIYNNIIEYNITPGLCPVLYTQDTFDINIHNNIIRYNHSDGAGIISFVSAFGSATFTNNFFYKNSSRGSMGNIVGMSDIINNTIIENTCTLGGGGIVFNGWSIINNIIAFNSNYGIFGDPKCSGEIQNNNIFGNLPAEIHCSTKDYDNIDEFNSDWISAMENISCDTMFITSGDYHITETSCVVDKGTSYLAPATDLDGDSRPFDAGYDIGAD</sequence>
<proteinExistence type="predicted"/>
<dbReference type="AlphaFoldDB" id="A0A1F7RI51"/>
<dbReference type="EMBL" id="MGDD01000350">
    <property type="protein sequence ID" value="OGL41256.1"/>
    <property type="molecule type" value="Genomic_DNA"/>
</dbReference>
<feature type="non-terminal residue" evidence="3">
    <location>
        <position position="405"/>
    </location>
</feature>
<gene>
    <name evidence="3" type="ORF">A2161_22485</name>
</gene>
<keyword evidence="1" id="KW-1133">Transmembrane helix</keyword>
<dbReference type="NCBIfam" id="NF041518">
    <property type="entry name" value="choice_anch_Q"/>
    <property type="match status" value="1"/>
</dbReference>
<evidence type="ECO:0000259" key="2">
    <source>
        <dbReference type="Pfam" id="PF13229"/>
    </source>
</evidence>
<reference evidence="3 4" key="1">
    <citation type="journal article" date="2016" name="Nat. Commun.">
        <title>Thousands of microbial genomes shed light on interconnected biogeochemical processes in an aquifer system.</title>
        <authorList>
            <person name="Anantharaman K."/>
            <person name="Brown C.T."/>
            <person name="Hug L.A."/>
            <person name="Sharon I."/>
            <person name="Castelle C.J."/>
            <person name="Probst A.J."/>
            <person name="Thomas B.C."/>
            <person name="Singh A."/>
            <person name="Wilkins M.J."/>
            <person name="Karaoz U."/>
            <person name="Brodie E.L."/>
            <person name="Williams K.H."/>
            <person name="Hubbard S.S."/>
            <person name="Banfield J.F."/>
        </authorList>
    </citation>
    <scope>NUCLEOTIDE SEQUENCE [LARGE SCALE GENOMIC DNA]</scope>
</reference>